<feature type="coiled-coil region" evidence="1">
    <location>
        <begin position="163"/>
        <end position="242"/>
    </location>
</feature>
<organism evidence="3 4">
    <name type="scientific">Actinia tenebrosa</name>
    <name type="common">Australian red waratah sea anemone</name>
    <dbReference type="NCBI Taxonomy" id="6105"/>
    <lineage>
        <taxon>Eukaryota</taxon>
        <taxon>Metazoa</taxon>
        <taxon>Cnidaria</taxon>
        <taxon>Anthozoa</taxon>
        <taxon>Hexacorallia</taxon>
        <taxon>Actiniaria</taxon>
        <taxon>Actiniidae</taxon>
        <taxon>Actinia</taxon>
    </lineage>
</organism>
<dbReference type="RefSeq" id="XP_031557563.1">
    <property type="nucleotide sequence ID" value="XM_031701703.1"/>
</dbReference>
<dbReference type="GeneID" id="116294158"/>
<evidence type="ECO:0000256" key="1">
    <source>
        <dbReference type="SAM" id="Coils"/>
    </source>
</evidence>
<gene>
    <name evidence="4" type="primary">LOC116294158</name>
</gene>
<reference evidence="4" key="1">
    <citation type="submission" date="2025-08" db="UniProtKB">
        <authorList>
            <consortium name="RefSeq"/>
        </authorList>
    </citation>
    <scope>IDENTIFICATION</scope>
    <source>
        <tissue evidence="4">Tentacle</tissue>
    </source>
</reference>
<evidence type="ECO:0000313" key="3">
    <source>
        <dbReference type="Proteomes" id="UP000515163"/>
    </source>
</evidence>
<keyword evidence="2" id="KW-1133">Transmembrane helix</keyword>
<name>A0A6P8HR41_ACTTE</name>
<feature type="non-terminal residue" evidence="4">
    <location>
        <position position="293"/>
    </location>
</feature>
<keyword evidence="2" id="KW-0812">Transmembrane</keyword>
<feature type="transmembrane region" description="Helical" evidence="2">
    <location>
        <begin position="251"/>
        <end position="275"/>
    </location>
</feature>
<dbReference type="AlphaFoldDB" id="A0A6P8HR41"/>
<protein>
    <submittedName>
        <fullName evidence="4">Tropomyosin-like</fullName>
    </submittedName>
</protein>
<keyword evidence="1" id="KW-0175">Coiled coil</keyword>
<dbReference type="Proteomes" id="UP000515163">
    <property type="component" value="Unplaced"/>
</dbReference>
<dbReference type="InParanoid" id="A0A6P8HR41"/>
<sequence length="293" mass="33500">MWTWPALISKPEIRGKFKSSTKEGISGIISTRLASNLPKEIKDALGEPNLAERLRGNSEDINESFERVKAIMRRQQKGVEAIREVEGLKETMDEREEEYMKQYRLLTDSNKRESKELNRRIDILVHERNDARRNFDRAVRDIGDRDAELRRVTAKLEASVMQERRLNAEIIAKEEQLRQTTQAIEDLEHEMDRRREIIEDHTRAEREREAAQAQIGTLEERVAELQAHKEGLEKELGLTTKEKVKRFLMKYGIPLAFAVAISSVVGVILSTLNAAGKGAKAMGKKLGNGLTDL</sequence>
<proteinExistence type="predicted"/>
<evidence type="ECO:0000313" key="4">
    <source>
        <dbReference type="RefSeq" id="XP_031557563.1"/>
    </source>
</evidence>
<dbReference type="KEGG" id="aten:116294158"/>
<keyword evidence="2" id="KW-0472">Membrane</keyword>
<keyword evidence="3" id="KW-1185">Reference proteome</keyword>
<evidence type="ECO:0000256" key="2">
    <source>
        <dbReference type="SAM" id="Phobius"/>
    </source>
</evidence>
<accession>A0A6P8HR41</accession>